<dbReference type="EMBL" id="JADLRE010000018">
    <property type="protein sequence ID" value="MBF6227905.1"/>
    <property type="molecule type" value="Genomic_DNA"/>
</dbReference>
<evidence type="ECO:0000313" key="2">
    <source>
        <dbReference type="Proteomes" id="UP000807309"/>
    </source>
</evidence>
<accession>A0ABS0CC23</accession>
<sequence>MGSERTVREVVDLIVELGLIDPDTLTRLTFVARSLDEPLTYYGHTEQSAVRNLLGELNIRYTFDYKTFRGLVDCTDEERLEWYESELESIAACSRGWVVITNVRLIENGTDWEVRFDCNGTTESWPVHPGDDEDVETALVFATYITELHTGVVERFCHVDPPDKDLSGEAFFGDPVALNRLGAHFGLAFGP</sequence>
<name>A0ABS0CC23_9NOCA</name>
<comment type="caution">
    <text evidence="1">The sequence shown here is derived from an EMBL/GenBank/DDBJ whole genome shotgun (WGS) entry which is preliminary data.</text>
</comment>
<reference evidence="1 2" key="1">
    <citation type="submission" date="2020-10" db="EMBL/GenBank/DDBJ databases">
        <title>Identification of Nocardia species via Next-generation sequencing and recognition of intraspecies genetic diversity.</title>
        <authorList>
            <person name="Li P."/>
            <person name="Li P."/>
            <person name="Lu B."/>
        </authorList>
    </citation>
    <scope>NUCLEOTIDE SEQUENCE [LARGE SCALE GENOMIC DNA]</scope>
    <source>
        <strain evidence="1 2">N-11</strain>
    </source>
</reference>
<keyword evidence="2" id="KW-1185">Reference proteome</keyword>
<evidence type="ECO:0000313" key="1">
    <source>
        <dbReference type="EMBL" id="MBF6227905.1"/>
    </source>
</evidence>
<dbReference type="Proteomes" id="UP000807309">
    <property type="component" value="Unassembled WGS sequence"/>
</dbReference>
<dbReference type="RefSeq" id="WP_195034857.1">
    <property type="nucleotide sequence ID" value="NZ_JADLRE010000018.1"/>
</dbReference>
<proteinExistence type="predicted"/>
<gene>
    <name evidence="1" type="ORF">IU470_22700</name>
</gene>
<protein>
    <submittedName>
        <fullName evidence="1">Uncharacterized protein</fullName>
    </submittedName>
</protein>
<organism evidence="1 2">
    <name type="scientific">Nocardia abscessus</name>
    <dbReference type="NCBI Taxonomy" id="120957"/>
    <lineage>
        <taxon>Bacteria</taxon>
        <taxon>Bacillati</taxon>
        <taxon>Actinomycetota</taxon>
        <taxon>Actinomycetes</taxon>
        <taxon>Mycobacteriales</taxon>
        <taxon>Nocardiaceae</taxon>
        <taxon>Nocardia</taxon>
    </lineage>
</organism>